<evidence type="ECO:0000256" key="2">
    <source>
        <dbReference type="ARBA" id="ARBA00022723"/>
    </source>
</evidence>
<evidence type="ECO:0000256" key="3">
    <source>
        <dbReference type="ARBA" id="ARBA00023002"/>
    </source>
</evidence>
<dbReference type="Pfam" id="PF03171">
    <property type="entry name" value="2OG-FeII_Oxy"/>
    <property type="match status" value="1"/>
</dbReference>
<evidence type="ECO:0000313" key="8">
    <source>
        <dbReference type="Proteomes" id="UP000283530"/>
    </source>
</evidence>
<dbReference type="FunFam" id="2.60.120.330:FF:000001">
    <property type="entry name" value="Protein SRG1"/>
    <property type="match status" value="1"/>
</dbReference>
<dbReference type="GO" id="GO:0016491">
    <property type="term" value="F:oxidoreductase activity"/>
    <property type="evidence" value="ECO:0007669"/>
    <property type="project" value="UniProtKB-KW"/>
</dbReference>
<dbReference type="EMBL" id="QPKB01000013">
    <property type="protein sequence ID" value="RWR97358.1"/>
    <property type="molecule type" value="Genomic_DNA"/>
</dbReference>
<dbReference type="PROSITE" id="PS51471">
    <property type="entry name" value="FE2OG_OXY"/>
    <property type="match status" value="1"/>
</dbReference>
<dbReference type="InterPro" id="IPR026992">
    <property type="entry name" value="DIOX_N"/>
</dbReference>
<evidence type="ECO:0000256" key="4">
    <source>
        <dbReference type="ARBA" id="ARBA00023004"/>
    </source>
</evidence>
<organism evidence="7 8">
    <name type="scientific">Cinnamomum micranthum f. kanehirae</name>
    <dbReference type="NCBI Taxonomy" id="337451"/>
    <lineage>
        <taxon>Eukaryota</taxon>
        <taxon>Viridiplantae</taxon>
        <taxon>Streptophyta</taxon>
        <taxon>Embryophyta</taxon>
        <taxon>Tracheophyta</taxon>
        <taxon>Spermatophyta</taxon>
        <taxon>Magnoliopsida</taxon>
        <taxon>Magnoliidae</taxon>
        <taxon>Laurales</taxon>
        <taxon>Lauraceae</taxon>
        <taxon>Cinnamomum</taxon>
    </lineage>
</organism>
<dbReference type="InterPro" id="IPR027443">
    <property type="entry name" value="IPNS-like_sf"/>
</dbReference>
<keyword evidence="2 5" id="KW-0479">Metal-binding</keyword>
<dbReference type="AlphaFoldDB" id="A0A3S3NLA2"/>
<feature type="domain" description="Fe2OG dioxygenase" evidence="6">
    <location>
        <begin position="201"/>
        <end position="301"/>
    </location>
</feature>
<evidence type="ECO:0000256" key="5">
    <source>
        <dbReference type="RuleBase" id="RU003682"/>
    </source>
</evidence>
<dbReference type="STRING" id="337451.A0A3S3NLA2"/>
<evidence type="ECO:0000256" key="1">
    <source>
        <dbReference type="ARBA" id="ARBA00008056"/>
    </source>
</evidence>
<dbReference type="GO" id="GO:0046872">
    <property type="term" value="F:metal ion binding"/>
    <property type="evidence" value="ECO:0007669"/>
    <property type="project" value="UniProtKB-KW"/>
</dbReference>
<proteinExistence type="inferred from homology"/>
<comment type="similarity">
    <text evidence="1 5">Belongs to the iron/ascorbate-dependent oxidoreductase family.</text>
</comment>
<keyword evidence="3 5" id="KW-0560">Oxidoreductase</keyword>
<comment type="caution">
    <text evidence="7">The sequence shown here is derived from an EMBL/GenBank/DDBJ whole genome shotgun (WGS) entry which is preliminary data.</text>
</comment>
<dbReference type="Pfam" id="PF14226">
    <property type="entry name" value="DIOX_N"/>
    <property type="match status" value="1"/>
</dbReference>
<keyword evidence="8" id="KW-1185">Reference proteome</keyword>
<dbReference type="SUPFAM" id="SSF51197">
    <property type="entry name" value="Clavaminate synthase-like"/>
    <property type="match status" value="1"/>
</dbReference>
<dbReference type="OrthoDB" id="288590at2759"/>
<dbReference type="InterPro" id="IPR044861">
    <property type="entry name" value="IPNS-like_FE2OG_OXY"/>
</dbReference>
<evidence type="ECO:0000313" key="7">
    <source>
        <dbReference type="EMBL" id="RWR97358.1"/>
    </source>
</evidence>
<sequence>MVTLGSSILVPSVQELAKEHTINVPPQYLRPDQDPPVMEAPSLLPSIPIIDMERLVLQESSAAELERLHCACKEWGFFQLVNHGVSSSLVEGMKSEMQDLFKLPLEEKKRFWQNTEDVEGFGQAFVVSKEQKLDWGDMFFLTTLPHHTRKHRLFDHLTPSFRVTMETYSLEVNKLAMSILEFMTRALGMKVEEIRELFDEGTQSLRMNYYPPCPQAKSVIGLSPHSDSAGLTILLQVNEMEGLQIRKEGLWIPVKPLPNAFIINIGDIMEIISNGVYPSIEHRATANSVQERLSIAAFHSPRLTAEIGPAPSLISPENPALFRRVGLEKYLQDLFARKLQGKAYLDSMRINHE</sequence>
<gene>
    <name evidence="7" type="ORF">CKAN_02678600</name>
</gene>
<dbReference type="InterPro" id="IPR050295">
    <property type="entry name" value="Plant_2OG-oxidoreductases"/>
</dbReference>
<dbReference type="PANTHER" id="PTHR47991">
    <property type="entry name" value="OXOGLUTARATE/IRON-DEPENDENT DIOXYGENASE"/>
    <property type="match status" value="1"/>
</dbReference>
<name>A0A3S3NLA2_9MAGN</name>
<dbReference type="Gene3D" id="2.60.120.330">
    <property type="entry name" value="B-lactam Antibiotic, Isopenicillin N Synthase, Chain"/>
    <property type="match status" value="1"/>
</dbReference>
<dbReference type="InterPro" id="IPR005123">
    <property type="entry name" value="Oxoglu/Fe-dep_dioxygenase_dom"/>
</dbReference>
<protein>
    <submittedName>
        <fullName evidence="7">Senescence-related protein</fullName>
    </submittedName>
</protein>
<keyword evidence="4 5" id="KW-0408">Iron</keyword>
<accession>A0A3S3NLA2</accession>
<reference evidence="7 8" key="1">
    <citation type="journal article" date="2019" name="Nat. Plants">
        <title>Stout camphor tree genome fills gaps in understanding of flowering plant genome evolution.</title>
        <authorList>
            <person name="Chaw S.M."/>
            <person name="Liu Y.C."/>
            <person name="Wu Y.W."/>
            <person name="Wang H.Y."/>
            <person name="Lin C.I."/>
            <person name="Wu C.S."/>
            <person name="Ke H.M."/>
            <person name="Chang L.Y."/>
            <person name="Hsu C.Y."/>
            <person name="Yang H.T."/>
            <person name="Sudianto E."/>
            <person name="Hsu M.H."/>
            <person name="Wu K.P."/>
            <person name="Wang L.N."/>
            <person name="Leebens-Mack J.H."/>
            <person name="Tsai I.J."/>
        </authorList>
    </citation>
    <scope>NUCLEOTIDE SEQUENCE [LARGE SCALE GENOMIC DNA]</scope>
    <source>
        <strain evidence="8">cv. Chaw 1501</strain>
        <tissue evidence="7">Young leaves</tissue>
    </source>
</reference>
<dbReference type="Proteomes" id="UP000283530">
    <property type="component" value="Unassembled WGS sequence"/>
</dbReference>
<evidence type="ECO:0000259" key="6">
    <source>
        <dbReference type="PROSITE" id="PS51471"/>
    </source>
</evidence>